<dbReference type="GeneID" id="1136726"/>
<name>A9CH83_AGRFC</name>
<dbReference type="PIR" id="B98134">
    <property type="entry name" value="B98134"/>
</dbReference>
<proteinExistence type="predicted"/>
<keyword evidence="3" id="KW-1185">Reference proteome</keyword>
<feature type="transmembrane region" description="Helical" evidence="1">
    <location>
        <begin position="18"/>
        <end position="37"/>
    </location>
</feature>
<dbReference type="RefSeq" id="WP_010974223.1">
    <property type="nucleotide sequence ID" value="NC_003063.2"/>
</dbReference>
<dbReference type="EMBL" id="AE007870">
    <property type="protein sequence ID" value="AAK88596.1"/>
    <property type="molecule type" value="Genomic_DNA"/>
</dbReference>
<dbReference type="EnsemblBacteria" id="AAK88596">
    <property type="protein sequence ID" value="AAK88596"/>
    <property type="gene ID" value="Atu4852"/>
</dbReference>
<gene>
    <name evidence="2" type="ordered locus">Atu4852</name>
</gene>
<feature type="transmembrane region" description="Helical" evidence="1">
    <location>
        <begin position="76"/>
        <end position="95"/>
    </location>
</feature>
<sequence>MTEDSVILLERKFIKASVVTYFTAFIVGILISALLWSRVDHLNAAEFWIFWPLNLRYISQITAHFGSIDGWNGFLFSNYVISSIMIIRIIYLFSVELAKPHDSFTWGITKVHLMVIPFALIALFLPFREGPRSYGMTFYDGPVGSSLKSNFLVAIFYFSITDPVVKFVSWLKFSFYPRSN</sequence>
<evidence type="ECO:0000256" key="1">
    <source>
        <dbReference type="SAM" id="Phobius"/>
    </source>
</evidence>
<protein>
    <submittedName>
        <fullName evidence="2">Uncharacterized protein</fullName>
    </submittedName>
</protein>
<reference evidence="2 3" key="1">
    <citation type="journal article" date="2001" name="Science">
        <title>The genome of the natural genetic engineer Agrobacterium tumefaciens C58.</title>
        <authorList>
            <person name="Wood D.W."/>
            <person name="Setubal J.C."/>
            <person name="Kaul R."/>
            <person name="Monks D.E."/>
            <person name="Kitajima J.P."/>
            <person name="Okura V.K."/>
            <person name="Zhou Y."/>
            <person name="Chen L."/>
            <person name="Wood G.E."/>
            <person name="Almeida N.F.Jr."/>
            <person name="Woo L."/>
            <person name="Chen Y."/>
            <person name="Paulsen I.T."/>
            <person name="Eisen J.A."/>
            <person name="Karp P.D."/>
            <person name="Bovee D.Sr."/>
            <person name="Chapman P."/>
            <person name="Clendenning J."/>
            <person name="Deatherage G."/>
            <person name="Gillet W."/>
            <person name="Grant C."/>
            <person name="Kutyavin T."/>
            <person name="Levy R."/>
            <person name="Li M.J."/>
            <person name="McClelland E."/>
            <person name="Palmieri A."/>
            <person name="Raymond C."/>
            <person name="Rouse G."/>
            <person name="Saenphimmachak C."/>
            <person name="Wu Z."/>
            <person name="Romero P."/>
            <person name="Gordon D."/>
            <person name="Zhang S."/>
            <person name="Yoo H."/>
            <person name="Tao Y."/>
            <person name="Biddle P."/>
            <person name="Jung M."/>
            <person name="Krespan W."/>
            <person name="Perry M."/>
            <person name="Gordon-Kamm B."/>
            <person name="Liao L."/>
            <person name="Kim S."/>
            <person name="Hendrick C."/>
            <person name="Zhao Z.Y."/>
            <person name="Dolan M."/>
            <person name="Chumley F."/>
            <person name="Tingey S.V."/>
            <person name="Tomb J.F."/>
            <person name="Gordon M.P."/>
            <person name="Olson M.V."/>
            <person name="Nester E.W."/>
        </authorList>
    </citation>
    <scope>NUCLEOTIDE SEQUENCE [LARGE SCALE GENOMIC DNA]</scope>
    <source>
        <strain evidence="3">C58 / ATCC 33970</strain>
    </source>
</reference>
<dbReference type="OrthoDB" id="8299970at2"/>
<keyword evidence="1" id="KW-0472">Membrane</keyword>
<organism evidence="2 3">
    <name type="scientific">Agrobacterium fabrum (strain C58 / ATCC 33970)</name>
    <name type="common">Agrobacterium tumefaciens (strain C58)</name>
    <dbReference type="NCBI Taxonomy" id="176299"/>
    <lineage>
        <taxon>Bacteria</taxon>
        <taxon>Pseudomonadati</taxon>
        <taxon>Pseudomonadota</taxon>
        <taxon>Alphaproteobacteria</taxon>
        <taxon>Hyphomicrobiales</taxon>
        <taxon>Rhizobiaceae</taxon>
        <taxon>Rhizobium/Agrobacterium group</taxon>
        <taxon>Agrobacterium</taxon>
        <taxon>Agrobacterium tumefaciens complex</taxon>
    </lineage>
</organism>
<evidence type="ECO:0000313" key="3">
    <source>
        <dbReference type="Proteomes" id="UP000000813"/>
    </source>
</evidence>
<keyword evidence="1" id="KW-0812">Transmembrane</keyword>
<feature type="transmembrane region" description="Helical" evidence="1">
    <location>
        <begin position="107"/>
        <end position="127"/>
    </location>
</feature>
<dbReference type="AlphaFoldDB" id="A9CH83"/>
<keyword evidence="1" id="KW-1133">Transmembrane helix</keyword>
<accession>A9CH83</accession>
<feature type="transmembrane region" description="Helical" evidence="1">
    <location>
        <begin position="147"/>
        <end position="168"/>
    </location>
</feature>
<evidence type="ECO:0000313" key="2">
    <source>
        <dbReference type="EMBL" id="AAK88596.1"/>
    </source>
</evidence>
<dbReference type="PIR" id="AH3153">
    <property type="entry name" value="AH3153"/>
</dbReference>
<dbReference type="BioCyc" id="AGRO:ATU4852-MONOMER"/>
<dbReference type="KEGG" id="atu:Atu4852"/>
<reference evidence="2 3" key="2">
    <citation type="journal article" date="2001" name="Science">
        <title>Genome sequence of the plant pathogen and biotechnology agent Agrobacterium tumefaciens C58.</title>
        <authorList>
            <person name="Goodner B."/>
            <person name="Hinkle G."/>
            <person name="Gattung S."/>
            <person name="Miller N."/>
            <person name="Blanchard M."/>
            <person name="Qurollo B."/>
            <person name="Goldman B.S."/>
            <person name="Cao Y."/>
            <person name="Askenazi M."/>
            <person name="Halling C."/>
            <person name="Mullin L."/>
            <person name="Houmiel K."/>
            <person name="Gordon J."/>
            <person name="Vaudin M."/>
            <person name="Iartchouk O."/>
            <person name="Epp A."/>
            <person name="Liu F."/>
            <person name="Wollam C."/>
            <person name="Allinger M."/>
            <person name="Doughty D."/>
            <person name="Scott C."/>
            <person name="Lappas C."/>
            <person name="Markelz B."/>
            <person name="Flanagan C."/>
            <person name="Crowell C."/>
            <person name="Gurson J."/>
            <person name="Lomo C."/>
            <person name="Sear C."/>
            <person name="Strub G."/>
            <person name="Cielo C."/>
            <person name="Slater S."/>
        </authorList>
    </citation>
    <scope>NUCLEOTIDE SEQUENCE [LARGE SCALE GENOMIC DNA]</scope>
    <source>
        <strain evidence="3">C58 / ATCC 33970</strain>
    </source>
</reference>
<dbReference type="Proteomes" id="UP000000813">
    <property type="component" value="Chromosome linear"/>
</dbReference>
<dbReference type="HOGENOM" id="CLU_1493173_0_0_5"/>